<keyword evidence="3" id="KW-1185">Reference proteome</keyword>
<feature type="region of interest" description="Disordered" evidence="1">
    <location>
        <begin position="1"/>
        <end position="62"/>
    </location>
</feature>
<reference evidence="3" key="1">
    <citation type="journal article" date="2013" name="Nature">
        <title>Draft genome of the wheat A-genome progenitor Triticum urartu.</title>
        <authorList>
            <person name="Ling H.Q."/>
            <person name="Zhao S."/>
            <person name="Liu D."/>
            <person name="Wang J."/>
            <person name="Sun H."/>
            <person name="Zhang C."/>
            <person name="Fan H."/>
            <person name="Li D."/>
            <person name="Dong L."/>
            <person name="Tao Y."/>
            <person name="Gao C."/>
            <person name="Wu H."/>
            <person name="Li Y."/>
            <person name="Cui Y."/>
            <person name="Guo X."/>
            <person name="Zheng S."/>
            <person name="Wang B."/>
            <person name="Yu K."/>
            <person name="Liang Q."/>
            <person name="Yang W."/>
            <person name="Lou X."/>
            <person name="Chen J."/>
            <person name="Feng M."/>
            <person name="Jian J."/>
            <person name="Zhang X."/>
            <person name="Luo G."/>
            <person name="Jiang Y."/>
            <person name="Liu J."/>
            <person name="Wang Z."/>
            <person name="Sha Y."/>
            <person name="Zhang B."/>
            <person name="Wu H."/>
            <person name="Tang D."/>
            <person name="Shen Q."/>
            <person name="Xue P."/>
            <person name="Zou S."/>
            <person name="Wang X."/>
            <person name="Liu X."/>
            <person name="Wang F."/>
            <person name="Yang Y."/>
            <person name="An X."/>
            <person name="Dong Z."/>
            <person name="Zhang K."/>
            <person name="Zhang X."/>
            <person name="Luo M.C."/>
            <person name="Dvorak J."/>
            <person name="Tong Y."/>
            <person name="Wang J."/>
            <person name="Yang H."/>
            <person name="Li Z."/>
            <person name="Wang D."/>
            <person name="Zhang A."/>
            <person name="Wang J."/>
        </authorList>
    </citation>
    <scope>NUCLEOTIDE SEQUENCE</scope>
    <source>
        <strain evidence="3">cv. G1812</strain>
    </source>
</reference>
<dbReference type="Proteomes" id="UP000015106">
    <property type="component" value="Chromosome 3"/>
</dbReference>
<reference evidence="2" key="3">
    <citation type="submission" date="2022-06" db="UniProtKB">
        <authorList>
            <consortium name="EnsemblPlants"/>
        </authorList>
    </citation>
    <scope>IDENTIFICATION</scope>
</reference>
<dbReference type="AlphaFoldDB" id="A0A8R7TWC6"/>
<name>A0A8R7TWC6_TRIUA</name>
<evidence type="ECO:0000313" key="3">
    <source>
        <dbReference type="Proteomes" id="UP000015106"/>
    </source>
</evidence>
<dbReference type="Gramene" id="TuG1812G0300002720.01.T01">
    <property type="protein sequence ID" value="TuG1812G0300002720.01.T01.cds278145"/>
    <property type="gene ID" value="TuG1812G0300002720.01"/>
</dbReference>
<dbReference type="EnsemblPlants" id="TuG1812G0300002720.01.T01">
    <property type="protein sequence ID" value="TuG1812G0300002720.01.T01.cds278145"/>
    <property type="gene ID" value="TuG1812G0300002720.01"/>
</dbReference>
<sequence>MGRVKPSTTDMPYLPGAPPFARLNSASVAGGLPESTQRRAPPQSPVWQPPRPVAGSKAQPVRGQILPPVPPAANVRVHVSPGASCAPPPPLTGIAAAHTGKGHRLVMLKVAAPAPAVKATRRRTTVRAKEVAAGVAIVVDYLTL</sequence>
<reference evidence="2" key="2">
    <citation type="submission" date="2018-03" db="EMBL/GenBank/DDBJ databases">
        <title>The Triticum urartu genome reveals the dynamic nature of wheat genome evolution.</title>
        <authorList>
            <person name="Ling H."/>
            <person name="Ma B."/>
            <person name="Shi X."/>
            <person name="Liu H."/>
            <person name="Dong L."/>
            <person name="Sun H."/>
            <person name="Cao Y."/>
            <person name="Gao Q."/>
            <person name="Zheng S."/>
            <person name="Li Y."/>
            <person name="Yu Y."/>
            <person name="Du H."/>
            <person name="Qi M."/>
            <person name="Li Y."/>
            <person name="Yu H."/>
            <person name="Cui Y."/>
            <person name="Wang N."/>
            <person name="Chen C."/>
            <person name="Wu H."/>
            <person name="Zhao Y."/>
            <person name="Zhang J."/>
            <person name="Li Y."/>
            <person name="Zhou W."/>
            <person name="Zhang B."/>
            <person name="Hu W."/>
            <person name="Eijk M."/>
            <person name="Tang J."/>
            <person name="Witsenboer H."/>
            <person name="Zhao S."/>
            <person name="Li Z."/>
            <person name="Zhang A."/>
            <person name="Wang D."/>
            <person name="Liang C."/>
        </authorList>
    </citation>
    <scope>NUCLEOTIDE SEQUENCE [LARGE SCALE GENOMIC DNA]</scope>
    <source>
        <strain evidence="2">cv. G1812</strain>
    </source>
</reference>
<evidence type="ECO:0000256" key="1">
    <source>
        <dbReference type="SAM" id="MobiDB-lite"/>
    </source>
</evidence>
<protein>
    <submittedName>
        <fullName evidence="2">Uncharacterized protein</fullName>
    </submittedName>
</protein>
<evidence type="ECO:0000313" key="2">
    <source>
        <dbReference type="EnsemblPlants" id="TuG1812G0300002720.01.T01.cds278145"/>
    </source>
</evidence>
<feature type="compositionally biased region" description="Polar residues" evidence="1">
    <location>
        <begin position="1"/>
        <end position="10"/>
    </location>
</feature>
<feature type="compositionally biased region" description="Pro residues" evidence="1">
    <location>
        <begin position="42"/>
        <end position="52"/>
    </location>
</feature>
<proteinExistence type="predicted"/>
<organism evidence="2 3">
    <name type="scientific">Triticum urartu</name>
    <name type="common">Red wild einkorn</name>
    <name type="synonym">Crithodium urartu</name>
    <dbReference type="NCBI Taxonomy" id="4572"/>
    <lineage>
        <taxon>Eukaryota</taxon>
        <taxon>Viridiplantae</taxon>
        <taxon>Streptophyta</taxon>
        <taxon>Embryophyta</taxon>
        <taxon>Tracheophyta</taxon>
        <taxon>Spermatophyta</taxon>
        <taxon>Magnoliopsida</taxon>
        <taxon>Liliopsida</taxon>
        <taxon>Poales</taxon>
        <taxon>Poaceae</taxon>
        <taxon>BOP clade</taxon>
        <taxon>Pooideae</taxon>
        <taxon>Triticodae</taxon>
        <taxon>Triticeae</taxon>
        <taxon>Triticinae</taxon>
        <taxon>Triticum</taxon>
    </lineage>
</organism>
<accession>A0A8R7TWC6</accession>